<comment type="function">
    <text evidence="6">Central component in molecular interactions underlying sperm crawling. Forms an extensive filament system that extends from sperm villipoda, along the leading edge of the pseudopod.</text>
</comment>
<accession>A0A0K0DW80</accession>
<feature type="coiled-coil region" evidence="7">
    <location>
        <begin position="165"/>
        <end position="199"/>
    </location>
</feature>
<comment type="similarity">
    <text evidence="2">Belongs to the VAMP-associated protein (VAP) (TC 9.B.17) family.</text>
</comment>
<comment type="subcellular location">
    <subcellularLocation>
        <location evidence="1">Membrane</location>
        <topology evidence="1">Single-pass type IV membrane protein</topology>
    </subcellularLocation>
</comment>
<evidence type="ECO:0000256" key="3">
    <source>
        <dbReference type="ARBA" id="ARBA00022692"/>
    </source>
</evidence>
<dbReference type="AlphaFoldDB" id="A0A0K0DW80"/>
<keyword evidence="5" id="KW-0472">Membrane</keyword>
<evidence type="ECO:0000256" key="1">
    <source>
        <dbReference type="ARBA" id="ARBA00004211"/>
    </source>
</evidence>
<protein>
    <recommendedName>
        <fullName evidence="6">Major sperm protein</fullName>
    </recommendedName>
</protein>
<dbReference type="GO" id="GO:0061817">
    <property type="term" value="P:endoplasmic reticulum-plasma membrane tethering"/>
    <property type="evidence" value="ECO:0007669"/>
    <property type="project" value="TreeGrafter"/>
</dbReference>
<evidence type="ECO:0000256" key="4">
    <source>
        <dbReference type="ARBA" id="ARBA00022989"/>
    </source>
</evidence>
<dbReference type="InterPro" id="IPR016763">
    <property type="entry name" value="VAP"/>
</dbReference>
<dbReference type="Proteomes" id="UP000035681">
    <property type="component" value="Unplaced"/>
</dbReference>
<dbReference type="Pfam" id="PF00635">
    <property type="entry name" value="Motile_Sperm"/>
    <property type="match status" value="1"/>
</dbReference>
<proteinExistence type="inferred from homology"/>
<dbReference type="InterPro" id="IPR000535">
    <property type="entry name" value="MSP_dom"/>
</dbReference>
<dbReference type="GO" id="GO:0005789">
    <property type="term" value="C:endoplasmic reticulum membrane"/>
    <property type="evidence" value="ECO:0007669"/>
    <property type="project" value="InterPro"/>
</dbReference>
<name>A0A0K0DW80_STRER</name>
<keyword evidence="4" id="KW-1133">Transmembrane helix</keyword>
<keyword evidence="10" id="KW-1185">Reference proteome</keyword>
<dbReference type="STRING" id="6248.A0A0K0DW80"/>
<dbReference type="PROSITE" id="PS50202">
    <property type="entry name" value="MSP"/>
    <property type="match status" value="1"/>
</dbReference>
<dbReference type="GO" id="GO:0090158">
    <property type="term" value="P:endoplasmic reticulum membrane organization"/>
    <property type="evidence" value="ECO:0007669"/>
    <property type="project" value="TreeGrafter"/>
</dbReference>
<dbReference type="PANTHER" id="PTHR10809:SF6">
    <property type="entry name" value="AT11025P-RELATED"/>
    <property type="match status" value="1"/>
</dbReference>
<feature type="region of interest" description="Disordered" evidence="8">
    <location>
        <begin position="139"/>
        <end position="165"/>
    </location>
</feature>
<dbReference type="SUPFAM" id="SSF49354">
    <property type="entry name" value="PapD-like"/>
    <property type="match status" value="1"/>
</dbReference>
<dbReference type="GO" id="GO:0005886">
    <property type="term" value="C:plasma membrane"/>
    <property type="evidence" value="ECO:0007669"/>
    <property type="project" value="TreeGrafter"/>
</dbReference>
<dbReference type="WBParaSite" id="SSTP_0000149600.1">
    <property type="protein sequence ID" value="SSTP_0000149600.1"/>
    <property type="gene ID" value="SSTP_0000149600"/>
</dbReference>
<keyword evidence="6" id="KW-0206">Cytoskeleton</keyword>
<evidence type="ECO:0000259" key="9">
    <source>
        <dbReference type="PROSITE" id="PS50202"/>
    </source>
</evidence>
<keyword evidence="6" id="KW-0963">Cytoplasm</keyword>
<dbReference type="PIRSF" id="PIRSF019693">
    <property type="entry name" value="VAMP-associated"/>
    <property type="match status" value="1"/>
</dbReference>
<dbReference type="WBParaSite" id="TCONS_00008753.p1">
    <property type="protein sequence ID" value="TCONS_00008753.p1"/>
    <property type="gene ID" value="XLOC_006662"/>
</dbReference>
<feature type="compositionally biased region" description="Polar residues" evidence="8">
    <location>
        <begin position="139"/>
        <end position="157"/>
    </location>
</feature>
<reference evidence="11" key="1">
    <citation type="submission" date="2015-08" db="UniProtKB">
        <authorList>
            <consortium name="WormBaseParasite"/>
        </authorList>
    </citation>
    <scope>IDENTIFICATION</scope>
</reference>
<keyword evidence="7" id="KW-0175">Coiled coil</keyword>
<dbReference type="PANTHER" id="PTHR10809">
    <property type="entry name" value="VESICLE-ASSOCIATED MEMBRANE PROTEIN-ASSOCIATED PROTEIN"/>
    <property type="match status" value="1"/>
</dbReference>
<organism evidence="11">
    <name type="scientific">Strongyloides stercoralis</name>
    <name type="common">Threadworm</name>
    <dbReference type="NCBI Taxonomy" id="6248"/>
    <lineage>
        <taxon>Eukaryota</taxon>
        <taxon>Metazoa</taxon>
        <taxon>Ecdysozoa</taxon>
        <taxon>Nematoda</taxon>
        <taxon>Chromadorea</taxon>
        <taxon>Rhabditida</taxon>
        <taxon>Tylenchina</taxon>
        <taxon>Panagrolaimomorpha</taxon>
        <taxon>Strongyloidoidea</taxon>
        <taxon>Strongyloididae</taxon>
        <taxon>Strongyloides</taxon>
    </lineage>
</organism>
<evidence type="ECO:0000313" key="10">
    <source>
        <dbReference type="Proteomes" id="UP000035681"/>
    </source>
</evidence>
<evidence type="ECO:0000313" key="11">
    <source>
        <dbReference type="WBParaSite" id="SSTP_0000149600.1"/>
    </source>
</evidence>
<dbReference type="InterPro" id="IPR008962">
    <property type="entry name" value="PapD-like_sf"/>
</dbReference>
<evidence type="ECO:0000256" key="2">
    <source>
        <dbReference type="ARBA" id="ARBA00008932"/>
    </source>
</evidence>
<evidence type="ECO:0000256" key="6">
    <source>
        <dbReference type="RuleBase" id="RU003425"/>
    </source>
</evidence>
<evidence type="ECO:0000256" key="5">
    <source>
        <dbReference type="ARBA" id="ARBA00023136"/>
    </source>
</evidence>
<dbReference type="GO" id="GO:0033149">
    <property type="term" value="F:FFAT motif binding"/>
    <property type="evidence" value="ECO:0007669"/>
    <property type="project" value="TreeGrafter"/>
</dbReference>
<dbReference type="InterPro" id="IPR013783">
    <property type="entry name" value="Ig-like_fold"/>
</dbReference>
<dbReference type="Gene3D" id="2.60.40.10">
    <property type="entry name" value="Immunoglobulins"/>
    <property type="match status" value="1"/>
</dbReference>
<sequence length="237" mass="26416">MAKLQQILELTPKNELVFTGPFTEVSTSYLTLFNPSENYIAFKVKTTAPNYYCVRPNAGLIPPNTSKEVAVMLQPMDNTSNLEQERAKHKFMIQSAFASEGENLQSFWKSTPQVNIMDSKLKVKFTPSEKSELVNRNSIISNSQTSTQNTVRNSENPTDTQATTNDTTSVECIKLQNTINKLEKENKGQLEQIAQLKERLLTSQSGVITACEGLPNAQVALFCLLTFIIGIILGKLF</sequence>
<evidence type="ECO:0000256" key="7">
    <source>
        <dbReference type="SAM" id="Coils"/>
    </source>
</evidence>
<evidence type="ECO:0000256" key="8">
    <source>
        <dbReference type="SAM" id="MobiDB-lite"/>
    </source>
</evidence>
<feature type="domain" description="MSP" evidence="9">
    <location>
        <begin position="7"/>
        <end position="126"/>
    </location>
</feature>
<keyword evidence="3" id="KW-0812">Transmembrane</keyword>